<sequence length="316" mass="33612">MGTVDAEVQDSGEEIRRGTRWLLAAFLVLTLLAVNQLFVLADVADRFWAWTIHTEATAAFLGAAYSAGAVLSALALRQDRWSAIRVPVLTVAVFTVLTCAATLIHAHRLHLLTGGPVARAVAWTWLAVYLVVPALCLLVVLGQEIRRGPRPAALRPIPRWLTVLLAVEGALMAAAGAALFAGGLAVHHHVETVATFWPWEVTPLSAQVIGAWLLALGVAAALVVRARDLGRQFVASVAYTVFGLLELVVVVWYRPLVEADDPWLWAYVGVLVAVAGTGAFGVRAARPGRAGPRDGRPPRGPASFRSPGARAGGSSR</sequence>
<feature type="transmembrane region" description="Helical" evidence="2">
    <location>
        <begin position="161"/>
        <end position="184"/>
    </location>
</feature>
<keyword evidence="2" id="KW-0812">Transmembrane</keyword>
<dbReference type="Proteomes" id="UP000471126">
    <property type="component" value="Unassembled WGS sequence"/>
</dbReference>
<reference evidence="3 4" key="1">
    <citation type="submission" date="2019-12" db="EMBL/GenBank/DDBJ databases">
        <title>WGS of CPCC 203550 I12A-02606.</title>
        <authorList>
            <person name="Jiang Z."/>
        </authorList>
    </citation>
    <scope>NUCLEOTIDE SEQUENCE [LARGE SCALE GENOMIC DNA]</scope>
    <source>
        <strain evidence="3 4">I12A-02606</strain>
    </source>
</reference>
<name>A0A6P0G9T2_9ACTN</name>
<feature type="transmembrane region" description="Helical" evidence="2">
    <location>
        <begin position="88"/>
        <end position="108"/>
    </location>
</feature>
<dbReference type="RefSeq" id="WP_163474667.1">
    <property type="nucleotide sequence ID" value="NZ_JAAGWE010000001.1"/>
</dbReference>
<feature type="transmembrane region" description="Helical" evidence="2">
    <location>
        <begin position="21"/>
        <end position="44"/>
    </location>
</feature>
<keyword evidence="2" id="KW-0472">Membrane</keyword>
<evidence type="ECO:0000256" key="1">
    <source>
        <dbReference type="SAM" id="MobiDB-lite"/>
    </source>
</evidence>
<evidence type="ECO:0000313" key="4">
    <source>
        <dbReference type="Proteomes" id="UP000471126"/>
    </source>
</evidence>
<organism evidence="3 4">
    <name type="scientific">Geodermatophilus normandii</name>
    <dbReference type="NCBI Taxonomy" id="1137989"/>
    <lineage>
        <taxon>Bacteria</taxon>
        <taxon>Bacillati</taxon>
        <taxon>Actinomycetota</taxon>
        <taxon>Actinomycetes</taxon>
        <taxon>Geodermatophilales</taxon>
        <taxon>Geodermatophilaceae</taxon>
        <taxon>Geodermatophilus</taxon>
    </lineage>
</organism>
<evidence type="ECO:0000313" key="3">
    <source>
        <dbReference type="EMBL" id="NEM04454.1"/>
    </source>
</evidence>
<feature type="transmembrane region" description="Helical" evidence="2">
    <location>
        <begin position="120"/>
        <end position="141"/>
    </location>
</feature>
<feature type="transmembrane region" description="Helical" evidence="2">
    <location>
        <begin position="265"/>
        <end position="285"/>
    </location>
</feature>
<keyword evidence="2" id="KW-1133">Transmembrane helix</keyword>
<protein>
    <submittedName>
        <fullName evidence="3">Uncharacterized protein</fullName>
    </submittedName>
</protein>
<feature type="region of interest" description="Disordered" evidence="1">
    <location>
        <begin position="285"/>
        <end position="316"/>
    </location>
</feature>
<feature type="transmembrane region" description="Helical" evidence="2">
    <location>
        <begin position="233"/>
        <end position="253"/>
    </location>
</feature>
<accession>A0A6P0G9T2</accession>
<evidence type="ECO:0000256" key="2">
    <source>
        <dbReference type="SAM" id="Phobius"/>
    </source>
</evidence>
<feature type="transmembrane region" description="Helical" evidence="2">
    <location>
        <begin position="56"/>
        <end position="76"/>
    </location>
</feature>
<comment type="caution">
    <text evidence="3">The sequence shown here is derived from an EMBL/GenBank/DDBJ whole genome shotgun (WGS) entry which is preliminary data.</text>
</comment>
<proteinExistence type="predicted"/>
<feature type="transmembrane region" description="Helical" evidence="2">
    <location>
        <begin position="204"/>
        <end position="224"/>
    </location>
</feature>
<dbReference type="EMBL" id="JAAGWE010000001">
    <property type="protein sequence ID" value="NEM04454.1"/>
    <property type="molecule type" value="Genomic_DNA"/>
</dbReference>
<dbReference type="AlphaFoldDB" id="A0A6P0G9T2"/>
<gene>
    <name evidence="3" type="ORF">GCU54_00210</name>
</gene>